<dbReference type="Pfam" id="PF12802">
    <property type="entry name" value="MarR_2"/>
    <property type="match status" value="1"/>
</dbReference>
<keyword evidence="4" id="KW-1185">Reference proteome</keyword>
<dbReference type="PROSITE" id="PS50995">
    <property type="entry name" value="HTH_MARR_2"/>
    <property type="match status" value="1"/>
</dbReference>
<proteinExistence type="predicted"/>
<dbReference type="SUPFAM" id="SSF46785">
    <property type="entry name" value="Winged helix' DNA-binding domain"/>
    <property type="match status" value="1"/>
</dbReference>
<dbReference type="Gene3D" id="1.10.10.10">
    <property type="entry name" value="Winged helix-like DNA-binding domain superfamily/Winged helix DNA-binding domain"/>
    <property type="match status" value="1"/>
</dbReference>
<dbReference type="PRINTS" id="PR00598">
    <property type="entry name" value="HTHMARR"/>
</dbReference>
<dbReference type="InterPro" id="IPR036390">
    <property type="entry name" value="WH_DNA-bd_sf"/>
</dbReference>
<dbReference type="InterPro" id="IPR039422">
    <property type="entry name" value="MarR/SlyA-like"/>
</dbReference>
<evidence type="ECO:0000313" key="4">
    <source>
        <dbReference type="Proteomes" id="UP000199050"/>
    </source>
</evidence>
<dbReference type="OrthoDB" id="163346at2"/>
<dbReference type="InterPro" id="IPR000835">
    <property type="entry name" value="HTH_MarR-typ"/>
</dbReference>
<dbReference type="GO" id="GO:0003700">
    <property type="term" value="F:DNA-binding transcription factor activity"/>
    <property type="evidence" value="ECO:0007669"/>
    <property type="project" value="InterPro"/>
</dbReference>
<name>A0A1G8MB76_9BACL</name>
<dbReference type="PANTHER" id="PTHR33164:SF101">
    <property type="entry name" value="TRANSCRIPTIONAL REPRESSOR MPRA"/>
    <property type="match status" value="1"/>
</dbReference>
<accession>A0A1G8MB76</accession>
<feature type="domain" description="HTH marR-type" evidence="2">
    <location>
        <begin position="1"/>
        <end position="143"/>
    </location>
</feature>
<evidence type="ECO:0000259" key="2">
    <source>
        <dbReference type="PROSITE" id="PS50995"/>
    </source>
</evidence>
<gene>
    <name evidence="3" type="ORF">SAMN05216192_10742</name>
</gene>
<protein>
    <submittedName>
        <fullName evidence="3">DNA-binding transcriptional regulator, MarR family</fullName>
    </submittedName>
</protein>
<organism evidence="3 4">
    <name type="scientific">Paenibacillus typhae</name>
    <dbReference type="NCBI Taxonomy" id="1174501"/>
    <lineage>
        <taxon>Bacteria</taxon>
        <taxon>Bacillati</taxon>
        <taxon>Bacillota</taxon>
        <taxon>Bacilli</taxon>
        <taxon>Bacillales</taxon>
        <taxon>Paenibacillaceae</taxon>
        <taxon>Paenibacillus</taxon>
    </lineage>
</organism>
<sequence>MNEDRYNKVDGLMGAFQQFSRLNWQKTTMFGLKPSEIRVLITIRMGKKRTGKDTLTVSEVSKLLRVTSPTITQMVNSLLSQGLAVRTSDSQDRRISAIQLTEQGEQLADQAIAKIRDTFKGMIDHLGEDKSAQLIELLDEVHAYFEQLNGQADFS</sequence>
<evidence type="ECO:0000256" key="1">
    <source>
        <dbReference type="ARBA" id="ARBA00023125"/>
    </source>
</evidence>
<dbReference type="AlphaFoldDB" id="A0A1G8MB76"/>
<dbReference type="InterPro" id="IPR036388">
    <property type="entry name" value="WH-like_DNA-bd_sf"/>
</dbReference>
<dbReference type="SMART" id="SM00347">
    <property type="entry name" value="HTH_MARR"/>
    <property type="match status" value="1"/>
</dbReference>
<dbReference type="GO" id="GO:0006950">
    <property type="term" value="P:response to stress"/>
    <property type="evidence" value="ECO:0007669"/>
    <property type="project" value="TreeGrafter"/>
</dbReference>
<dbReference type="Proteomes" id="UP000199050">
    <property type="component" value="Unassembled WGS sequence"/>
</dbReference>
<reference evidence="4" key="1">
    <citation type="submission" date="2016-10" db="EMBL/GenBank/DDBJ databases">
        <authorList>
            <person name="Varghese N."/>
            <person name="Submissions S."/>
        </authorList>
    </citation>
    <scope>NUCLEOTIDE SEQUENCE [LARGE SCALE GENOMIC DNA]</scope>
    <source>
        <strain evidence="4">CGMCC 1.11012</strain>
    </source>
</reference>
<dbReference type="EMBL" id="FNDX01000007">
    <property type="protein sequence ID" value="SDI64650.1"/>
    <property type="molecule type" value="Genomic_DNA"/>
</dbReference>
<keyword evidence="1 3" id="KW-0238">DNA-binding</keyword>
<dbReference type="RefSeq" id="WP_090713703.1">
    <property type="nucleotide sequence ID" value="NZ_CBCSKY010000012.1"/>
</dbReference>
<dbReference type="PANTHER" id="PTHR33164">
    <property type="entry name" value="TRANSCRIPTIONAL REGULATOR, MARR FAMILY"/>
    <property type="match status" value="1"/>
</dbReference>
<dbReference type="GO" id="GO:0003677">
    <property type="term" value="F:DNA binding"/>
    <property type="evidence" value="ECO:0007669"/>
    <property type="project" value="UniProtKB-KW"/>
</dbReference>
<dbReference type="STRING" id="1174501.SAMN05216192_10742"/>
<evidence type="ECO:0000313" key="3">
    <source>
        <dbReference type="EMBL" id="SDI64650.1"/>
    </source>
</evidence>